<dbReference type="Proteomes" id="UP000183447">
    <property type="component" value="Unassembled WGS sequence"/>
</dbReference>
<keyword evidence="8" id="KW-1185">Reference proteome</keyword>
<comment type="similarity">
    <text evidence="2">Belongs to the ABC transporter superfamily.</text>
</comment>
<dbReference type="GO" id="GO:0005886">
    <property type="term" value="C:plasma membrane"/>
    <property type="evidence" value="ECO:0007669"/>
    <property type="project" value="UniProtKB-SubCell"/>
</dbReference>
<dbReference type="CDD" id="cd03257">
    <property type="entry name" value="ABC_NikE_OppD_transporters"/>
    <property type="match status" value="1"/>
</dbReference>
<dbReference type="NCBIfam" id="TIGR01727">
    <property type="entry name" value="oligo_HPY"/>
    <property type="match status" value="1"/>
</dbReference>
<dbReference type="PANTHER" id="PTHR43776:SF7">
    <property type="entry name" value="D,D-DIPEPTIDE TRANSPORT ATP-BINDING PROTEIN DDPF-RELATED"/>
    <property type="match status" value="1"/>
</dbReference>
<dbReference type="NCBIfam" id="NF008453">
    <property type="entry name" value="PRK11308.1"/>
    <property type="match status" value="1"/>
</dbReference>
<dbReference type="Gene3D" id="3.40.50.300">
    <property type="entry name" value="P-loop containing nucleotide triphosphate hydrolases"/>
    <property type="match status" value="1"/>
</dbReference>
<dbReference type="FunFam" id="3.40.50.300:FF:000016">
    <property type="entry name" value="Oligopeptide ABC transporter ATP-binding component"/>
    <property type="match status" value="1"/>
</dbReference>
<keyword evidence="3" id="KW-0813">Transport</keyword>
<accession>A0A1K2HZV3</accession>
<dbReference type="InterPro" id="IPR027417">
    <property type="entry name" value="P-loop_NTPase"/>
</dbReference>
<sequence>MTAPATPLLEVTDLKKHFGLTTGIIVQRKAGAVQAVDGLSFAIAKGETLGLVGESGCGKSTAGRAILQLHRPTSGSVRFEGKELTTLGDAEMRAMRRHMQMIFQDPYASLNPKMTVERLVGEPLAIHNLLPRAERRGRVRELLEMVGLKPQFADRYAHEFSGGQRQRIGIARALAASPALIVCDEPVSALDVSIQAQIVNLLEDLQKQLGLTYLFIAHDLSVVRHISDRVAVMYLGRIVEMADRNALYENPLHPYTQALLSAVPIPDPRIEKKRERIILSGDVPSPVNPPSGCRFRTRCPRAMEICARIDPVLATQDSGQQVACHLYPGQGEARTSAA</sequence>
<evidence type="ECO:0000256" key="3">
    <source>
        <dbReference type="ARBA" id="ARBA00022448"/>
    </source>
</evidence>
<keyword evidence="5 7" id="KW-0067">ATP-binding</keyword>
<dbReference type="SMART" id="SM00382">
    <property type="entry name" value="AAA"/>
    <property type="match status" value="1"/>
</dbReference>
<dbReference type="InterPro" id="IPR003439">
    <property type="entry name" value="ABC_transporter-like_ATP-bd"/>
</dbReference>
<dbReference type="GO" id="GO:0016887">
    <property type="term" value="F:ATP hydrolysis activity"/>
    <property type="evidence" value="ECO:0007669"/>
    <property type="project" value="InterPro"/>
</dbReference>
<dbReference type="EMBL" id="FPKU01000002">
    <property type="protein sequence ID" value="SFZ85658.1"/>
    <property type="molecule type" value="Genomic_DNA"/>
</dbReference>
<keyword evidence="4" id="KW-0547">Nucleotide-binding</keyword>
<dbReference type="GO" id="GO:0015833">
    <property type="term" value="P:peptide transport"/>
    <property type="evidence" value="ECO:0007669"/>
    <property type="project" value="InterPro"/>
</dbReference>
<evidence type="ECO:0000313" key="8">
    <source>
        <dbReference type="Proteomes" id="UP000183447"/>
    </source>
</evidence>
<evidence type="ECO:0000259" key="6">
    <source>
        <dbReference type="PROSITE" id="PS50893"/>
    </source>
</evidence>
<dbReference type="GO" id="GO:0005524">
    <property type="term" value="F:ATP binding"/>
    <property type="evidence" value="ECO:0007669"/>
    <property type="project" value="UniProtKB-KW"/>
</dbReference>
<organism evidence="7 8">
    <name type="scientific">Devosia enhydra</name>
    <dbReference type="NCBI Taxonomy" id="665118"/>
    <lineage>
        <taxon>Bacteria</taxon>
        <taxon>Pseudomonadati</taxon>
        <taxon>Pseudomonadota</taxon>
        <taxon>Alphaproteobacteria</taxon>
        <taxon>Hyphomicrobiales</taxon>
        <taxon>Devosiaceae</taxon>
        <taxon>Devosia</taxon>
    </lineage>
</organism>
<dbReference type="OrthoDB" id="9815712at2"/>
<dbReference type="PROSITE" id="PS50893">
    <property type="entry name" value="ABC_TRANSPORTER_2"/>
    <property type="match status" value="1"/>
</dbReference>
<dbReference type="SUPFAM" id="SSF52540">
    <property type="entry name" value="P-loop containing nucleoside triphosphate hydrolases"/>
    <property type="match status" value="1"/>
</dbReference>
<dbReference type="PROSITE" id="PS00211">
    <property type="entry name" value="ABC_TRANSPORTER_1"/>
    <property type="match status" value="1"/>
</dbReference>
<dbReference type="InterPro" id="IPR003593">
    <property type="entry name" value="AAA+_ATPase"/>
</dbReference>
<comment type="subcellular location">
    <subcellularLocation>
        <location evidence="1">Cell inner membrane</location>
        <topology evidence="1">Peripheral membrane protein</topology>
    </subcellularLocation>
</comment>
<feature type="domain" description="ABC transporter" evidence="6">
    <location>
        <begin position="9"/>
        <end position="260"/>
    </location>
</feature>
<dbReference type="GO" id="GO:0055085">
    <property type="term" value="P:transmembrane transport"/>
    <property type="evidence" value="ECO:0007669"/>
    <property type="project" value="UniProtKB-ARBA"/>
</dbReference>
<dbReference type="STRING" id="665118.SAMN02983003_2826"/>
<dbReference type="InterPro" id="IPR050319">
    <property type="entry name" value="ABC_transp_ATP-bind"/>
</dbReference>
<evidence type="ECO:0000256" key="2">
    <source>
        <dbReference type="ARBA" id="ARBA00005417"/>
    </source>
</evidence>
<name>A0A1K2HZV3_9HYPH</name>
<dbReference type="PANTHER" id="PTHR43776">
    <property type="entry name" value="TRANSPORT ATP-BINDING PROTEIN"/>
    <property type="match status" value="1"/>
</dbReference>
<evidence type="ECO:0000256" key="1">
    <source>
        <dbReference type="ARBA" id="ARBA00004417"/>
    </source>
</evidence>
<proteinExistence type="inferred from homology"/>
<reference evidence="7 8" key="1">
    <citation type="submission" date="2016-11" db="EMBL/GenBank/DDBJ databases">
        <authorList>
            <person name="Jaros S."/>
            <person name="Januszkiewicz K."/>
            <person name="Wedrychowicz H."/>
        </authorList>
    </citation>
    <scope>NUCLEOTIDE SEQUENCE [LARGE SCALE GENOMIC DNA]</scope>
    <source>
        <strain evidence="7 8">ATCC 23634</strain>
    </source>
</reference>
<dbReference type="RefSeq" id="WP_072344189.1">
    <property type="nucleotide sequence ID" value="NZ_FPKU01000002.1"/>
</dbReference>
<dbReference type="Pfam" id="PF00005">
    <property type="entry name" value="ABC_tran"/>
    <property type="match status" value="1"/>
</dbReference>
<gene>
    <name evidence="7" type="ORF">SAMN02983003_2826</name>
</gene>
<evidence type="ECO:0000256" key="5">
    <source>
        <dbReference type="ARBA" id="ARBA00022840"/>
    </source>
</evidence>
<protein>
    <submittedName>
        <fullName evidence="7">Oligopeptide transport system ATP-binding protein</fullName>
    </submittedName>
</protein>
<dbReference type="Pfam" id="PF08352">
    <property type="entry name" value="oligo_HPY"/>
    <property type="match status" value="1"/>
</dbReference>
<evidence type="ECO:0000313" key="7">
    <source>
        <dbReference type="EMBL" id="SFZ85658.1"/>
    </source>
</evidence>
<dbReference type="InterPro" id="IPR013563">
    <property type="entry name" value="Oligopep_ABC_C"/>
</dbReference>
<dbReference type="InterPro" id="IPR017871">
    <property type="entry name" value="ABC_transporter-like_CS"/>
</dbReference>
<dbReference type="AlphaFoldDB" id="A0A1K2HZV3"/>
<evidence type="ECO:0000256" key="4">
    <source>
        <dbReference type="ARBA" id="ARBA00022741"/>
    </source>
</evidence>